<accession>A0A0F8X9V8</accession>
<keyword evidence="1" id="KW-1133">Transmembrane helix</keyword>
<evidence type="ECO:0000313" key="2">
    <source>
        <dbReference type="EMBL" id="KKK57780.1"/>
    </source>
</evidence>
<proteinExistence type="predicted"/>
<organism evidence="2">
    <name type="scientific">marine sediment metagenome</name>
    <dbReference type="NCBI Taxonomy" id="412755"/>
    <lineage>
        <taxon>unclassified sequences</taxon>
        <taxon>metagenomes</taxon>
        <taxon>ecological metagenomes</taxon>
    </lineage>
</organism>
<dbReference type="EMBL" id="LAZR01064304">
    <property type="protein sequence ID" value="KKK57780.1"/>
    <property type="molecule type" value="Genomic_DNA"/>
</dbReference>
<reference evidence="2" key="1">
    <citation type="journal article" date="2015" name="Nature">
        <title>Complex archaea that bridge the gap between prokaryotes and eukaryotes.</title>
        <authorList>
            <person name="Spang A."/>
            <person name="Saw J.H."/>
            <person name="Jorgensen S.L."/>
            <person name="Zaremba-Niedzwiedzka K."/>
            <person name="Martijn J."/>
            <person name="Lind A.E."/>
            <person name="van Eijk R."/>
            <person name="Schleper C."/>
            <person name="Guy L."/>
            <person name="Ettema T.J."/>
        </authorList>
    </citation>
    <scope>NUCLEOTIDE SEQUENCE</scope>
</reference>
<protein>
    <recommendedName>
        <fullName evidence="3">HAMP domain-containing protein</fullName>
    </recommendedName>
</protein>
<evidence type="ECO:0008006" key="3">
    <source>
        <dbReference type="Google" id="ProtNLM"/>
    </source>
</evidence>
<feature type="non-terminal residue" evidence="2">
    <location>
        <position position="281"/>
    </location>
</feature>
<evidence type="ECO:0000256" key="1">
    <source>
        <dbReference type="SAM" id="Phobius"/>
    </source>
</evidence>
<sequence length="281" mass="30693">MDNLPLSRKYLHRALAIRLAIAGVLIAIALGVTVLMVERQRVGEAVAERVVQGALTFNILASEVLESPSGPDPVSMQRIVDSIFEKRMEYRRAFKSGSFVLLRIFDLGVRELALWRDESYEVVDSVDRNVKVPGIQALTSREPLLSTQRISGKSHVVVVVPLMKSSGQPVASLQAVFAVSSQALAMAGGRAIKAMAYAMGTVLLTTVLLYPVIILLMRRVTALTFDLLDSHIDTLKILGSAIAKRDSDTDIHNYRVTITSVKIAEAMELDPESIRALIKGA</sequence>
<feature type="transmembrane region" description="Helical" evidence="1">
    <location>
        <begin position="15"/>
        <end position="37"/>
    </location>
</feature>
<dbReference type="AlphaFoldDB" id="A0A0F8X9V8"/>
<keyword evidence="1" id="KW-0472">Membrane</keyword>
<gene>
    <name evidence="2" type="ORF">LCGC14_3051040</name>
</gene>
<feature type="transmembrane region" description="Helical" evidence="1">
    <location>
        <begin position="194"/>
        <end position="217"/>
    </location>
</feature>
<name>A0A0F8X9V8_9ZZZZ</name>
<keyword evidence="1" id="KW-0812">Transmembrane</keyword>
<comment type="caution">
    <text evidence="2">The sequence shown here is derived from an EMBL/GenBank/DDBJ whole genome shotgun (WGS) entry which is preliminary data.</text>
</comment>